<comment type="similarity">
    <text evidence="2">Belongs to the ABC transporter superfamily.</text>
</comment>
<dbReference type="Pfam" id="PF08352">
    <property type="entry name" value="oligo_HPY"/>
    <property type="match status" value="1"/>
</dbReference>
<evidence type="ECO:0000259" key="6">
    <source>
        <dbReference type="PROSITE" id="PS50893"/>
    </source>
</evidence>
<organism evidence="7 8">
    <name type="scientific">Rhizobium loti</name>
    <name type="common">Mesorhizobium loti</name>
    <dbReference type="NCBI Taxonomy" id="381"/>
    <lineage>
        <taxon>Bacteria</taxon>
        <taxon>Pseudomonadati</taxon>
        <taxon>Pseudomonadota</taxon>
        <taxon>Alphaproteobacteria</taxon>
        <taxon>Hyphomicrobiales</taxon>
        <taxon>Phyllobacteriaceae</taxon>
        <taxon>Mesorhizobium</taxon>
    </lineage>
</organism>
<sequence>MTTAPLIEAKDLVKTYGSHPRLIGKSYPVRAVDGVSLKLMRGETLGLVGESGCGKSTVGRLILGLEAPDNGSVTFDGSPLARAGSAEWRRSRARMQMVFQDPLSALDRLLPVAAQVREPLVIHKFGSQAQMDKRVADLLNAVGLTAAQGRRLPGELSGGQRQRAVLARALATSPDVLVCDEPTSALDMLVQSQVLELLAEIQSKSGVAMLFISHDLRALRRVSDRVAVMYLGGIVEEGPVNEVLETPRHPYTQALISSVPGVHGLNPNRILLSGEPPNPTQRLPGCAFQPRCPRAVQACSYTAPTLRPISNVSHRVACHLLHTGLHRPTP</sequence>
<evidence type="ECO:0000256" key="1">
    <source>
        <dbReference type="ARBA" id="ARBA00004417"/>
    </source>
</evidence>
<reference evidence="7 8" key="1">
    <citation type="submission" date="2015-12" db="EMBL/GenBank/DDBJ databases">
        <title>Draft genome sequence of Mesorhizobium sp. UFLA 01-765, a multitolerant efficient symbiont and plant-growth promoting strain isolated from Zn-mining soil using Leucaena leucocephala as a trap plant.</title>
        <authorList>
            <person name="Rangel W.M."/>
            <person name="Thijs S."/>
            <person name="Longatti S.M."/>
            <person name="Moreira F.M."/>
            <person name="Weyens N."/>
            <person name="Vangronsveld J."/>
            <person name="Van Hamme J.D."/>
            <person name="Bottos E.M."/>
            <person name="Rineau F."/>
        </authorList>
    </citation>
    <scope>NUCLEOTIDE SEQUENCE [LARGE SCALE GENOMIC DNA]</scope>
    <source>
        <strain evidence="7 8">UFLA 01-765</strain>
    </source>
</reference>
<dbReference type="GO" id="GO:0016887">
    <property type="term" value="F:ATP hydrolysis activity"/>
    <property type="evidence" value="ECO:0007669"/>
    <property type="project" value="InterPro"/>
</dbReference>
<evidence type="ECO:0000256" key="5">
    <source>
        <dbReference type="ARBA" id="ARBA00022840"/>
    </source>
</evidence>
<keyword evidence="4" id="KW-0547">Nucleotide-binding</keyword>
<dbReference type="InterPro" id="IPR013563">
    <property type="entry name" value="Oligopep_ABC_C"/>
</dbReference>
<dbReference type="FunFam" id="3.40.50.300:FF:000016">
    <property type="entry name" value="Oligopeptide ABC transporter ATP-binding component"/>
    <property type="match status" value="1"/>
</dbReference>
<comment type="caution">
    <text evidence="7">The sequence shown here is derived from an EMBL/GenBank/DDBJ whole genome shotgun (WGS) entry which is preliminary data.</text>
</comment>
<dbReference type="GO" id="GO:0015833">
    <property type="term" value="P:peptide transport"/>
    <property type="evidence" value="ECO:0007669"/>
    <property type="project" value="InterPro"/>
</dbReference>
<dbReference type="SMART" id="SM00382">
    <property type="entry name" value="AAA"/>
    <property type="match status" value="1"/>
</dbReference>
<proteinExistence type="inferred from homology"/>
<dbReference type="InterPro" id="IPR050319">
    <property type="entry name" value="ABC_transp_ATP-bind"/>
</dbReference>
<dbReference type="GO" id="GO:0055085">
    <property type="term" value="P:transmembrane transport"/>
    <property type="evidence" value="ECO:0007669"/>
    <property type="project" value="UniProtKB-ARBA"/>
</dbReference>
<dbReference type="NCBIfam" id="TIGR01727">
    <property type="entry name" value="oligo_HPY"/>
    <property type="match status" value="1"/>
</dbReference>
<dbReference type="PANTHER" id="PTHR43776:SF7">
    <property type="entry name" value="D,D-DIPEPTIDE TRANSPORT ATP-BINDING PROTEIN DDPF-RELATED"/>
    <property type="match status" value="1"/>
</dbReference>
<evidence type="ECO:0000256" key="2">
    <source>
        <dbReference type="ARBA" id="ARBA00005417"/>
    </source>
</evidence>
<evidence type="ECO:0000256" key="3">
    <source>
        <dbReference type="ARBA" id="ARBA00022448"/>
    </source>
</evidence>
<dbReference type="InterPro" id="IPR003593">
    <property type="entry name" value="AAA+_ATPase"/>
</dbReference>
<dbReference type="InterPro" id="IPR027417">
    <property type="entry name" value="P-loop_NTPase"/>
</dbReference>
<evidence type="ECO:0000313" key="8">
    <source>
        <dbReference type="Proteomes" id="UP000053176"/>
    </source>
</evidence>
<dbReference type="SUPFAM" id="SSF52540">
    <property type="entry name" value="P-loop containing nucleoside triphosphate hydrolases"/>
    <property type="match status" value="1"/>
</dbReference>
<dbReference type="Proteomes" id="UP000053176">
    <property type="component" value="Unassembled WGS sequence"/>
</dbReference>
<dbReference type="EMBL" id="LPWA01000111">
    <property type="protein sequence ID" value="KUM25910.1"/>
    <property type="molecule type" value="Genomic_DNA"/>
</dbReference>
<dbReference type="AlphaFoldDB" id="A0A117N312"/>
<dbReference type="GO" id="GO:0005886">
    <property type="term" value="C:plasma membrane"/>
    <property type="evidence" value="ECO:0007669"/>
    <property type="project" value="UniProtKB-SubCell"/>
</dbReference>
<dbReference type="Pfam" id="PF00005">
    <property type="entry name" value="ABC_tran"/>
    <property type="match status" value="1"/>
</dbReference>
<keyword evidence="3" id="KW-0813">Transport</keyword>
<dbReference type="PROSITE" id="PS50893">
    <property type="entry name" value="ABC_TRANSPORTER_2"/>
    <property type="match status" value="1"/>
</dbReference>
<dbReference type="CDD" id="cd03257">
    <property type="entry name" value="ABC_NikE_OppD_transporters"/>
    <property type="match status" value="1"/>
</dbReference>
<comment type="subcellular location">
    <subcellularLocation>
        <location evidence="1">Cell inner membrane</location>
        <topology evidence="1">Peripheral membrane protein</topology>
    </subcellularLocation>
</comment>
<dbReference type="OrthoDB" id="9815712at2"/>
<dbReference type="PROSITE" id="PS00211">
    <property type="entry name" value="ABC_TRANSPORTER_1"/>
    <property type="match status" value="1"/>
</dbReference>
<protein>
    <submittedName>
        <fullName evidence="7">Peptide ABC transporter ATP-binding protein</fullName>
    </submittedName>
</protein>
<dbReference type="InterPro" id="IPR003439">
    <property type="entry name" value="ABC_transporter-like_ATP-bd"/>
</dbReference>
<keyword evidence="5 7" id="KW-0067">ATP-binding</keyword>
<dbReference type="PANTHER" id="PTHR43776">
    <property type="entry name" value="TRANSPORT ATP-BINDING PROTEIN"/>
    <property type="match status" value="1"/>
</dbReference>
<name>A0A117N312_RHILI</name>
<dbReference type="Gene3D" id="3.40.50.300">
    <property type="entry name" value="P-loop containing nucleotide triphosphate hydrolases"/>
    <property type="match status" value="1"/>
</dbReference>
<accession>A0A117N312</accession>
<feature type="domain" description="ABC transporter" evidence="6">
    <location>
        <begin position="7"/>
        <end position="256"/>
    </location>
</feature>
<dbReference type="InterPro" id="IPR017871">
    <property type="entry name" value="ABC_transporter-like_CS"/>
</dbReference>
<evidence type="ECO:0000256" key="4">
    <source>
        <dbReference type="ARBA" id="ARBA00022741"/>
    </source>
</evidence>
<dbReference type="GO" id="GO:0005524">
    <property type="term" value="F:ATP binding"/>
    <property type="evidence" value="ECO:0007669"/>
    <property type="project" value="UniProtKB-KW"/>
</dbReference>
<gene>
    <name evidence="7" type="ORF">AU467_23990</name>
</gene>
<evidence type="ECO:0000313" key="7">
    <source>
        <dbReference type="EMBL" id="KUM25910.1"/>
    </source>
</evidence>